<organism evidence="3 4">
    <name type="scientific">Botrytis porri</name>
    <dbReference type="NCBI Taxonomy" id="87229"/>
    <lineage>
        <taxon>Eukaryota</taxon>
        <taxon>Fungi</taxon>
        <taxon>Dikarya</taxon>
        <taxon>Ascomycota</taxon>
        <taxon>Pezizomycotina</taxon>
        <taxon>Leotiomycetes</taxon>
        <taxon>Helotiales</taxon>
        <taxon>Sclerotiniaceae</taxon>
        <taxon>Botrytis</taxon>
    </lineage>
</organism>
<gene>
    <name evidence="3" type="ORF">BPOR_0163g00170</name>
</gene>
<dbReference type="Proteomes" id="UP000297280">
    <property type="component" value="Unassembled WGS sequence"/>
</dbReference>
<dbReference type="GO" id="GO:0016491">
    <property type="term" value="F:oxidoreductase activity"/>
    <property type="evidence" value="ECO:0007669"/>
    <property type="project" value="UniProtKB-KW"/>
</dbReference>
<dbReference type="InterPro" id="IPR036291">
    <property type="entry name" value="NAD(P)-bd_dom_sf"/>
</dbReference>
<accession>A0A4Z1KVE5</accession>
<proteinExistence type="inferred from homology"/>
<reference evidence="3 4" key="1">
    <citation type="submission" date="2017-12" db="EMBL/GenBank/DDBJ databases">
        <title>Comparative genomics of Botrytis spp.</title>
        <authorList>
            <person name="Valero-Jimenez C.A."/>
            <person name="Tapia P."/>
            <person name="Veloso J."/>
            <person name="Silva-Moreno E."/>
            <person name="Staats M."/>
            <person name="Valdes J.H."/>
            <person name="Van Kan J.A.L."/>
        </authorList>
    </citation>
    <scope>NUCLEOTIDE SEQUENCE [LARGE SCALE GENOMIC DNA]</scope>
    <source>
        <strain evidence="3 4">MUCL3349</strain>
    </source>
</reference>
<evidence type="ECO:0000256" key="2">
    <source>
        <dbReference type="ARBA" id="ARBA00023002"/>
    </source>
</evidence>
<dbReference type="PANTHER" id="PTHR24320">
    <property type="entry name" value="RETINOL DEHYDROGENASE"/>
    <property type="match status" value="1"/>
</dbReference>
<sequence length="201" mass="21947">MCRDLFGDIFPDYFTPTPDAHECTLQMRDVLAALPSTEEDNSGIDASINESGNYNFEKTEYNDWVAYGQAKTANIYMANEIERRYGSQGLHTTSVHPGIAVATGLMQHVDPAVVAEISKDEGLYKTMKTAAQGAATTVWAAIGKEWEIKGGEYLAECAKTTRGNDNHEITGAGFAGHVYDPEAEARLWKDSLAMVGLSDDQ</sequence>
<dbReference type="PANTHER" id="PTHR24320:SF272">
    <property type="entry name" value="NAD(P)-BINDING ROSSMANN-FOLD SUPERFAMILY PROTEIN"/>
    <property type="match status" value="1"/>
</dbReference>
<keyword evidence="4" id="KW-1185">Reference proteome</keyword>
<dbReference type="SUPFAM" id="SSF51735">
    <property type="entry name" value="NAD(P)-binding Rossmann-fold domains"/>
    <property type="match status" value="1"/>
</dbReference>
<dbReference type="Gene3D" id="3.40.50.720">
    <property type="entry name" value="NAD(P)-binding Rossmann-like Domain"/>
    <property type="match status" value="1"/>
</dbReference>
<comment type="similarity">
    <text evidence="1">Belongs to the short-chain dehydrogenases/reductases (SDR) family.</text>
</comment>
<protein>
    <submittedName>
        <fullName evidence="3">Uncharacterized protein</fullName>
    </submittedName>
</protein>
<comment type="caution">
    <text evidence="3">The sequence shown here is derived from an EMBL/GenBank/DDBJ whole genome shotgun (WGS) entry which is preliminary data.</text>
</comment>
<keyword evidence="2" id="KW-0560">Oxidoreductase</keyword>
<dbReference type="EMBL" id="PQXO01000163">
    <property type="protein sequence ID" value="TGO88426.1"/>
    <property type="molecule type" value="Genomic_DNA"/>
</dbReference>
<evidence type="ECO:0000313" key="4">
    <source>
        <dbReference type="Proteomes" id="UP000297280"/>
    </source>
</evidence>
<name>A0A4Z1KVE5_9HELO</name>
<evidence type="ECO:0000256" key="1">
    <source>
        <dbReference type="ARBA" id="ARBA00006484"/>
    </source>
</evidence>
<evidence type="ECO:0000313" key="3">
    <source>
        <dbReference type="EMBL" id="TGO88426.1"/>
    </source>
</evidence>
<dbReference type="AlphaFoldDB" id="A0A4Z1KVE5"/>
<dbReference type="STRING" id="87229.A0A4Z1KVE5"/>